<keyword evidence="8" id="KW-1185">Reference proteome</keyword>
<comment type="cofactor">
    <cofactor evidence="1">
        <name>FAD</name>
        <dbReference type="ChEBI" id="CHEBI:57692"/>
    </cofactor>
</comment>
<organism evidence="7 8">
    <name type="scientific">Nocardiopsis metallicus</name>
    <dbReference type="NCBI Taxonomy" id="179819"/>
    <lineage>
        <taxon>Bacteria</taxon>
        <taxon>Bacillati</taxon>
        <taxon>Actinomycetota</taxon>
        <taxon>Actinomycetes</taxon>
        <taxon>Streptosporangiales</taxon>
        <taxon>Nocardiopsidaceae</taxon>
        <taxon>Nocardiopsis</taxon>
    </lineage>
</organism>
<keyword evidence="2" id="KW-0285">Flavoprotein</keyword>
<dbReference type="Pfam" id="PF01494">
    <property type="entry name" value="FAD_binding_3"/>
    <property type="match status" value="1"/>
</dbReference>
<evidence type="ECO:0000256" key="1">
    <source>
        <dbReference type="ARBA" id="ARBA00001974"/>
    </source>
</evidence>
<evidence type="ECO:0000256" key="2">
    <source>
        <dbReference type="ARBA" id="ARBA00022630"/>
    </source>
</evidence>
<evidence type="ECO:0000313" key="7">
    <source>
        <dbReference type="EMBL" id="MBB5491228.1"/>
    </source>
</evidence>
<feature type="domain" description="FAD-binding" evidence="6">
    <location>
        <begin position="2"/>
        <end position="331"/>
    </location>
</feature>
<dbReference type="GO" id="GO:0071949">
    <property type="term" value="F:FAD binding"/>
    <property type="evidence" value="ECO:0007669"/>
    <property type="project" value="InterPro"/>
</dbReference>
<evidence type="ECO:0000313" key="8">
    <source>
        <dbReference type="Proteomes" id="UP000579647"/>
    </source>
</evidence>
<evidence type="ECO:0000259" key="6">
    <source>
        <dbReference type="Pfam" id="PF01494"/>
    </source>
</evidence>
<dbReference type="Gene3D" id="3.50.50.60">
    <property type="entry name" value="FAD/NAD(P)-binding domain"/>
    <property type="match status" value="1"/>
</dbReference>
<dbReference type="InterPro" id="IPR036188">
    <property type="entry name" value="FAD/NAD-bd_sf"/>
</dbReference>
<protein>
    <submittedName>
        <fullName evidence="7">FAD-dependent urate hydroxylase</fullName>
        <ecNumber evidence="7">1.14.13.113</ecNumber>
    </submittedName>
</protein>
<gene>
    <name evidence="7" type="ORF">HNR07_002365</name>
</gene>
<dbReference type="AlphaFoldDB" id="A0A840WM95"/>
<dbReference type="InterPro" id="IPR050493">
    <property type="entry name" value="FAD-dep_Monooxygenase_BioMet"/>
</dbReference>
<dbReference type="PANTHER" id="PTHR13789:SF318">
    <property type="entry name" value="GERANYLGERANYL DIPHOSPHATE REDUCTASE"/>
    <property type="match status" value="1"/>
</dbReference>
<dbReference type="EMBL" id="JACHDO010000001">
    <property type="protein sequence ID" value="MBB5491228.1"/>
    <property type="molecule type" value="Genomic_DNA"/>
</dbReference>
<dbReference type="PANTHER" id="PTHR13789">
    <property type="entry name" value="MONOOXYGENASE"/>
    <property type="match status" value="1"/>
</dbReference>
<dbReference type="SUPFAM" id="SSF51905">
    <property type="entry name" value="FAD/NAD(P)-binding domain"/>
    <property type="match status" value="1"/>
</dbReference>
<reference evidence="7 8" key="1">
    <citation type="submission" date="2020-08" db="EMBL/GenBank/DDBJ databases">
        <title>Sequencing the genomes of 1000 actinobacteria strains.</title>
        <authorList>
            <person name="Klenk H.-P."/>
        </authorList>
    </citation>
    <scope>NUCLEOTIDE SEQUENCE [LARGE SCALE GENOMIC DNA]</scope>
    <source>
        <strain evidence="7 8">DSM 44598</strain>
    </source>
</reference>
<comment type="caution">
    <text evidence="7">The sequence shown here is derived from an EMBL/GenBank/DDBJ whole genome shotgun (WGS) entry which is preliminary data.</text>
</comment>
<evidence type="ECO:0000256" key="5">
    <source>
        <dbReference type="ARBA" id="ARBA00023033"/>
    </source>
</evidence>
<keyword evidence="3" id="KW-0274">FAD</keyword>
<dbReference type="GO" id="GO:0102099">
    <property type="term" value="F:FAD-dependent urate hydroxylase activity"/>
    <property type="evidence" value="ECO:0007669"/>
    <property type="project" value="UniProtKB-EC"/>
</dbReference>
<keyword evidence="5" id="KW-0503">Monooxygenase</keyword>
<dbReference type="InterPro" id="IPR002938">
    <property type="entry name" value="FAD-bd"/>
</dbReference>
<keyword evidence="4 7" id="KW-0560">Oxidoreductase</keyword>
<dbReference type="EC" id="1.14.13.113" evidence="7"/>
<dbReference type="Proteomes" id="UP000579647">
    <property type="component" value="Unassembled WGS sequence"/>
</dbReference>
<sequence>MRVVIVGAGVGGLALARGLSDQGHEVEVHERASGLRRGGAGLGLHANGVASLTALGVDVSGVGRRLDSLENRDSAGRVRYTVDLGAVRERYGFESRAVPRRALMELLADGLPQGTVRFGRVCTRVRLNPDGTVSALFGDGTSATGDVVVGADGVRSAVRRDLWDGDPARPTGWASWQGLTRVPVELAAGTRAAVVQGRQGLCGMMPAGEGLVQWWFDVRWRPDTPVPGAPAAVLRRLFEGWDDPDVSAVLEHARDEDLALFEHVRYRMPRKVWGRGGATLLGDAAHAFSPSTAQGANQALEDALALSRALAEQRAGTDPAAALRRYEHARRGPVALASLASGAELLKRFGPPRLLGAERLGALATSQYIGYLGRASNALTDRTS</sequence>
<dbReference type="PRINTS" id="PR00420">
    <property type="entry name" value="RNGMNOXGNASE"/>
</dbReference>
<proteinExistence type="predicted"/>
<evidence type="ECO:0000256" key="3">
    <source>
        <dbReference type="ARBA" id="ARBA00022827"/>
    </source>
</evidence>
<evidence type="ECO:0000256" key="4">
    <source>
        <dbReference type="ARBA" id="ARBA00023002"/>
    </source>
</evidence>
<dbReference type="RefSeq" id="WP_184364931.1">
    <property type="nucleotide sequence ID" value="NZ_BAAAKM010000045.1"/>
</dbReference>
<name>A0A840WM95_9ACTN</name>
<accession>A0A840WM95</accession>